<feature type="compositionally biased region" description="Acidic residues" evidence="1">
    <location>
        <begin position="907"/>
        <end position="944"/>
    </location>
</feature>
<dbReference type="EMBL" id="CACRUM010000059">
    <property type="protein sequence ID" value="VYU24964.1"/>
    <property type="molecule type" value="Genomic_DNA"/>
</dbReference>
<name>A0A6N3DAY6_9FIRM</name>
<evidence type="ECO:0000313" key="4">
    <source>
        <dbReference type="EMBL" id="VYU24964.1"/>
    </source>
</evidence>
<evidence type="ECO:0000256" key="2">
    <source>
        <dbReference type="SAM" id="SignalP"/>
    </source>
</evidence>
<feature type="signal peptide" evidence="2">
    <location>
        <begin position="1"/>
        <end position="30"/>
    </location>
</feature>
<proteinExistence type="predicted"/>
<keyword evidence="2" id="KW-0732">Signal</keyword>
<feature type="compositionally biased region" description="Basic and acidic residues" evidence="1">
    <location>
        <begin position="1012"/>
        <end position="1023"/>
    </location>
</feature>
<protein>
    <recommendedName>
        <fullName evidence="3">Bacterial repeat domain-containing protein</fullName>
    </recommendedName>
</protein>
<accession>A0A6N3DAY6</accession>
<feature type="region of interest" description="Disordered" evidence="1">
    <location>
        <begin position="1130"/>
        <end position="1150"/>
    </location>
</feature>
<evidence type="ECO:0000259" key="3">
    <source>
        <dbReference type="Pfam" id="PF18998"/>
    </source>
</evidence>
<feature type="domain" description="Bacterial repeat" evidence="3">
    <location>
        <begin position="762"/>
        <end position="837"/>
    </location>
</feature>
<dbReference type="Pfam" id="PF18998">
    <property type="entry name" value="Flg_new_2"/>
    <property type="match status" value="1"/>
</dbReference>
<feature type="chain" id="PRO_5026808169" description="Bacterial repeat domain-containing protein" evidence="2">
    <location>
        <begin position="31"/>
        <end position="1305"/>
    </location>
</feature>
<gene>
    <name evidence="4" type="ORF">RILFYP67_01421</name>
</gene>
<feature type="region of interest" description="Disordered" evidence="1">
    <location>
        <begin position="907"/>
        <end position="1026"/>
    </location>
</feature>
<organism evidence="4">
    <name type="scientific">Roseburia intestinalis</name>
    <dbReference type="NCBI Taxonomy" id="166486"/>
    <lineage>
        <taxon>Bacteria</taxon>
        <taxon>Bacillati</taxon>
        <taxon>Bacillota</taxon>
        <taxon>Clostridia</taxon>
        <taxon>Lachnospirales</taxon>
        <taxon>Lachnospiraceae</taxon>
        <taxon>Roseburia</taxon>
    </lineage>
</organism>
<reference evidence="4" key="1">
    <citation type="submission" date="2019-11" db="EMBL/GenBank/DDBJ databases">
        <authorList>
            <person name="Feng L."/>
        </authorList>
    </citation>
    <scope>NUCLEOTIDE SEQUENCE</scope>
    <source>
        <strain evidence="4">RintestinalisLFYP67</strain>
    </source>
</reference>
<feature type="compositionally biased region" description="Acidic residues" evidence="1">
    <location>
        <begin position="969"/>
        <end position="1011"/>
    </location>
</feature>
<sequence length="1305" mass="144220">MRNKITQLSRFLLLCAVMFLVTMIPQSVKAITVEEAGEVYMTDSQAGAGQPLYGRLNINYTGNTNYDTWAYDIVTNYNTYDSEKDQYKAAETVLKKADNSVIGKKIKNNRSAKLTKSSGGDGTVRAAYLVWQARTSVDRSTTDAAALAKSEIAFVLPDGSAKLIKAQYATYDNRSIDYIDQKKENGVNKQYTFVNMYADVTDIINKSDKVYGTYSVFNIPYYEHIGGGEGAGGWQLIVVENCDITVPMRAVRLRMSADFNIDDVSKHDGEWVEKDIKTGMVTSVRSKAYKANDKVPLTGQYLMIFVESSNKMSSFKKNNLYAQKPSEKFAKDKLILKLAKGITPFLSINGWPLYDKATTTKGDLVDFTIPKESTQPAYANDKYTLQTNTGDETHWVTMFVTGIAVDISDNFAEGAQVTTVKSPTTATVSQKITNKTLQSKTGYYNGKLVVTLDEALTPTNTKPKLTVYNKEADKTTTITGDWDAKKHTITFSVDKQGDWGTRYEKSKFKNPSKGSYISYSIDCTYEKNSGKEEFKNGSKLSGDLRSQNVATRTTIDNILSKESTGIPIYVLTVKIDKTTVNKAVTQVFNNGTAITGAGGTVNSSSTVSGDYYMASYELPCNANIVSTPTFNTGCVFSMWTDLNEKTGVSTNCKVTSDYVNDKTYAYERSMPAYNMTLTLTGVLDEAVYTVRHWKQKTTGIASTHDDKNYELAETETKKAQIGSKVTPAVKTYTGFDSPKTQTKAVTADGKMVIDYYYERHLYNVTLNAGTGIEKTTGGGSYRYGQSVTIDAAVKEGYHWLNWKGNYKGGSGGEQTVDAKKFVFTMPAGNVTMTANAEANRYTIHFDPNGGAGHIDDIETTYDTEVTLPDVWNADGTAAYVKYTLDGQNVTEDVIAGVIPKAMMDGYEEETEEIEDTEDPDNAEDPEGAGNSEDEDSENNGDDSDAGNSDADAQNSMNAVEEAGNAETADNSDESDDAEMADSSDEADEAEMADNSDESDDTDNPDVTDDTDQNEKVAVTKENKDDAEDIDALNDLEEEDIEENKKAEEPKKKVYASVFMGWSLEDGKDTFIPQWKAGDAVRNLVAEDGGEITLYAVWDDCPWIQAQDLYYTLEQAQSGFITEEEILSHATATDREDGSPILPGTNPAPSDPEVFTSFTIPDYRTEEFTNLQHDFAASENLTVVDHTGNTYVKQIMVHVTDTTPKKLTQMDLAGVTRFINSKYYNKSFEEGGLEDNSIWKVDPEYKAALESALNNIDHDTPVETYVFSKETIKQMKQYVETHGIGNSKEPDALNNFYNQFLAPNRK</sequence>
<evidence type="ECO:0000256" key="1">
    <source>
        <dbReference type="SAM" id="MobiDB-lite"/>
    </source>
</evidence>
<dbReference type="InterPro" id="IPR044060">
    <property type="entry name" value="Bacterial_rp_domain"/>
</dbReference>
<dbReference type="RefSeq" id="WP_422046634.1">
    <property type="nucleotide sequence ID" value="NZ_CACRUM010000059.1"/>
</dbReference>